<reference evidence="2 3" key="1">
    <citation type="submission" date="2020-04" db="EMBL/GenBank/DDBJ databases">
        <title>Metagenomic profiling of ammonia- and methane-oxidizing microorganisms in a Dutch drinking water treatment plant.</title>
        <authorList>
            <person name="Poghosyan L."/>
            <person name="Leucker S."/>
        </authorList>
    </citation>
    <scope>NUCLEOTIDE SEQUENCE [LARGE SCALE GENOMIC DNA]</scope>
    <source>
        <strain evidence="2">S-RSF-IL-03</strain>
    </source>
</reference>
<organism evidence="2 3">
    <name type="scientific">Eiseniibacteriota bacterium</name>
    <dbReference type="NCBI Taxonomy" id="2212470"/>
    <lineage>
        <taxon>Bacteria</taxon>
        <taxon>Candidatus Eiseniibacteriota</taxon>
    </lineage>
</organism>
<dbReference type="InterPro" id="IPR025403">
    <property type="entry name" value="TgpA-like_C"/>
</dbReference>
<comment type="caution">
    <text evidence="2">The sequence shown here is derived from an EMBL/GenBank/DDBJ whole genome shotgun (WGS) entry which is preliminary data.</text>
</comment>
<dbReference type="Proteomes" id="UP000580839">
    <property type="component" value="Unassembled WGS sequence"/>
</dbReference>
<sequence>MAAPRTSVAAPTRDPRAEALDAIEALRSERLPEASRFGEHALRLGRILRVYLERSLGITQPGDTTPELVAHLRAGGAEPEELQRLAALLRIWDRVKFAREAPTVEEAQRAEQAVEAVVRRDRPIAAGRVA</sequence>
<proteinExistence type="predicted"/>
<name>A0A849SKN5_UNCEI</name>
<protein>
    <submittedName>
        <fullName evidence="2">DUF4129 domain-containing protein</fullName>
    </submittedName>
</protein>
<gene>
    <name evidence="2" type="ORF">HOP12_04465</name>
</gene>
<dbReference type="Pfam" id="PF13559">
    <property type="entry name" value="DUF4129"/>
    <property type="match status" value="1"/>
</dbReference>
<dbReference type="AlphaFoldDB" id="A0A849SKN5"/>
<evidence type="ECO:0000259" key="1">
    <source>
        <dbReference type="Pfam" id="PF13559"/>
    </source>
</evidence>
<evidence type="ECO:0000313" key="3">
    <source>
        <dbReference type="Proteomes" id="UP000580839"/>
    </source>
</evidence>
<evidence type="ECO:0000313" key="2">
    <source>
        <dbReference type="EMBL" id="NOT33407.1"/>
    </source>
</evidence>
<accession>A0A849SKN5</accession>
<feature type="domain" description="Protein-glutamine gamma-glutamyltransferase-like C-terminal" evidence="1">
    <location>
        <begin position="59"/>
        <end position="115"/>
    </location>
</feature>
<dbReference type="EMBL" id="JABFRW010000047">
    <property type="protein sequence ID" value="NOT33407.1"/>
    <property type="molecule type" value="Genomic_DNA"/>
</dbReference>